<dbReference type="SUPFAM" id="SSF47095">
    <property type="entry name" value="HMG-box"/>
    <property type="match status" value="1"/>
</dbReference>
<comment type="caution">
    <text evidence="3">The sequence shown here is derived from an EMBL/GenBank/DDBJ whole genome shotgun (WGS) entry which is preliminary data.</text>
</comment>
<dbReference type="CDD" id="cd01389">
    <property type="entry name" value="HMG-box_ROX1-like"/>
    <property type="match status" value="1"/>
</dbReference>
<name>A0A9N9CPL4_9GLOM</name>
<dbReference type="GO" id="GO:0003677">
    <property type="term" value="F:DNA binding"/>
    <property type="evidence" value="ECO:0007669"/>
    <property type="project" value="UniProtKB-UniRule"/>
</dbReference>
<reference evidence="3" key="1">
    <citation type="submission" date="2021-06" db="EMBL/GenBank/DDBJ databases">
        <authorList>
            <person name="Kallberg Y."/>
            <person name="Tangrot J."/>
            <person name="Rosling A."/>
        </authorList>
    </citation>
    <scope>NUCLEOTIDE SEQUENCE</scope>
    <source>
        <strain evidence="3">BR232B</strain>
    </source>
</reference>
<evidence type="ECO:0000256" key="1">
    <source>
        <dbReference type="PROSITE-ProRule" id="PRU00267"/>
    </source>
</evidence>
<organism evidence="3 4">
    <name type="scientific">Paraglomus brasilianum</name>
    <dbReference type="NCBI Taxonomy" id="144538"/>
    <lineage>
        <taxon>Eukaryota</taxon>
        <taxon>Fungi</taxon>
        <taxon>Fungi incertae sedis</taxon>
        <taxon>Mucoromycota</taxon>
        <taxon>Glomeromycotina</taxon>
        <taxon>Glomeromycetes</taxon>
        <taxon>Paraglomerales</taxon>
        <taxon>Paraglomeraceae</taxon>
        <taxon>Paraglomus</taxon>
    </lineage>
</organism>
<feature type="DNA-binding region" description="HMG box" evidence="1">
    <location>
        <begin position="59"/>
        <end position="127"/>
    </location>
</feature>
<keyword evidence="1" id="KW-0539">Nucleus</keyword>
<dbReference type="InterPro" id="IPR009071">
    <property type="entry name" value="HMG_box_dom"/>
</dbReference>
<evidence type="ECO:0000259" key="2">
    <source>
        <dbReference type="PROSITE" id="PS50118"/>
    </source>
</evidence>
<proteinExistence type="predicted"/>
<dbReference type="OrthoDB" id="6247875at2759"/>
<evidence type="ECO:0000313" key="4">
    <source>
        <dbReference type="Proteomes" id="UP000789739"/>
    </source>
</evidence>
<keyword evidence="4" id="KW-1185">Reference proteome</keyword>
<feature type="domain" description="HMG box" evidence="2">
    <location>
        <begin position="59"/>
        <end position="127"/>
    </location>
</feature>
<accession>A0A9N9CPL4</accession>
<dbReference type="GO" id="GO:0005634">
    <property type="term" value="C:nucleus"/>
    <property type="evidence" value="ECO:0007669"/>
    <property type="project" value="UniProtKB-UniRule"/>
</dbReference>
<dbReference type="PROSITE" id="PS50118">
    <property type="entry name" value="HMG_BOX_2"/>
    <property type="match status" value="1"/>
</dbReference>
<dbReference type="EMBL" id="CAJVPI010001406">
    <property type="protein sequence ID" value="CAG8611271.1"/>
    <property type="molecule type" value="Genomic_DNA"/>
</dbReference>
<evidence type="ECO:0000313" key="3">
    <source>
        <dbReference type="EMBL" id="CAG8611271.1"/>
    </source>
</evidence>
<dbReference type="AlphaFoldDB" id="A0A9N9CPL4"/>
<sequence>MPPIKPYSTKSLTLKDLISLYSDHLTESDICLLNNPPYVLTIPLDTLLPNSKHRATYIPPRPQNPWILFRKDFEARYRKHAPTISARNISSLASETWRNGERDLVRFFRILAKITAVRHQMIYPEYKFTPKKPGKEKTWIFKQDARSIKFENTRKKESVIDSVKGDKASERLRMNKEEKVGMEERTIIESHKVNLPVENKYNHESHEAKESNAEAAFLAHSSFPTTQSDFLLPTPVLDPSFYPCSSYSPVTPFSQQGSFGDGNLISLLSPDLSEICNSDLMKNGFPIDDSNEEGVWNCAGCDDIVQYPLSSMPLSSSLYPPQMEHFDFSLYHQPPEVACVIDSSLSYPYSPAHLSAPPPGIRLDLCQLQQQRFEKQVDLHLDCFKQQ</sequence>
<dbReference type="Pfam" id="PF00505">
    <property type="entry name" value="HMG_box"/>
    <property type="match status" value="1"/>
</dbReference>
<dbReference type="Gene3D" id="1.10.30.10">
    <property type="entry name" value="High mobility group box domain"/>
    <property type="match status" value="1"/>
</dbReference>
<protein>
    <submittedName>
        <fullName evidence="3">8338_t:CDS:1</fullName>
    </submittedName>
</protein>
<dbReference type="InterPro" id="IPR036910">
    <property type="entry name" value="HMG_box_dom_sf"/>
</dbReference>
<keyword evidence="1" id="KW-0238">DNA-binding</keyword>
<dbReference type="Proteomes" id="UP000789739">
    <property type="component" value="Unassembled WGS sequence"/>
</dbReference>
<gene>
    <name evidence="3" type="ORF">PBRASI_LOCUS8182</name>
</gene>